<dbReference type="InterPro" id="IPR050598">
    <property type="entry name" value="AminoAcid_Transporter"/>
</dbReference>
<dbReference type="PANTHER" id="PTHR11785">
    <property type="entry name" value="AMINO ACID TRANSPORTER"/>
    <property type="match status" value="1"/>
</dbReference>
<evidence type="ECO:0000256" key="1">
    <source>
        <dbReference type="ARBA" id="ARBA00004141"/>
    </source>
</evidence>
<protein>
    <recommendedName>
        <fullName evidence="8">Amino acid transporter</fullName>
    </recommendedName>
</protein>
<gene>
    <name evidence="6" type="ORF">MCUN1_000073</name>
</gene>
<accession>A0AAF0EQI7</accession>
<feature type="transmembrane region" description="Helical" evidence="5">
    <location>
        <begin position="482"/>
        <end position="499"/>
    </location>
</feature>
<keyword evidence="2 5" id="KW-0812">Transmembrane</keyword>
<dbReference type="Pfam" id="PF13520">
    <property type="entry name" value="AA_permease_2"/>
    <property type="match status" value="1"/>
</dbReference>
<evidence type="ECO:0008006" key="8">
    <source>
        <dbReference type="Google" id="ProtNLM"/>
    </source>
</evidence>
<reference evidence="6" key="1">
    <citation type="submission" date="2023-03" db="EMBL/GenBank/DDBJ databases">
        <title>Mating type loci evolution in Malassezia.</title>
        <authorList>
            <person name="Coelho M.A."/>
        </authorList>
    </citation>
    <scope>NUCLEOTIDE SEQUENCE</scope>
    <source>
        <strain evidence="6">CBS 11721</strain>
    </source>
</reference>
<dbReference type="EMBL" id="CP119877">
    <property type="protein sequence ID" value="WFD33260.1"/>
    <property type="molecule type" value="Genomic_DNA"/>
</dbReference>
<feature type="transmembrane region" description="Helical" evidence="5">
    <location>
        <begin position="118"/>
        <end position="138"/>
    </location>
</feature>
<keyword evidence="7" id="KW-1185">Reference proteome</keyword>
<name>A0AAF0EQI7_9BASI</name>
<dbReference type="InterPro" id="IPR002293">
    <property type="entry name" value="AA/rel_permease1"/>
</dbReference>
<dbReference type="Gene3D" id="1.20.1740.10">
    <property type="entry name" value="Amino acid/polyamine transporter I"/>
    <property type="match status" value="1"/>
</dbReference>
<sequence>MLHAYSRGAEPRNSAESDNSTDFAFNDAILHLDPSQESDTAQGPPTGRLNVFDVLALTIGLQIGSGIFSSPGIVTTHTGSVGCSVLVWIASGLLAFTGASSFAELATAIPLNGGAQTYLQYALGPLWGFLYSWTAIVALKPSSGAIIATIFGEYVVRVCLYVIDGVDSENSNGFSTYGRDDLPVFAVKGTAFALVLLLFAIQVFSRKGSTSVQLAITVAKCIMLYSIPVIGIVHAATQGLPDDSKKALGSFAGLFKGSSTDPSRYALALYSGLWAYDGWDQCSFIAGEMRNAQRDVPRVIRTSAVFVTTSFVTTVVCYFLVLSPSQVAHTNTVALDFGAMSLGSVGAVVCAGFVAFSCLGALNGHAFTYSRLVCASGQEGFLPSVFGEHSVRFGTLVYASILSTVFILGFVLFGSGFAALVNFCGICTWFWYGMTALGLLVLRVKEPELERPYRTWIATPILFVAVSLFLLVMPIFAAPWEALAALVFIGAGIPIYVVTQPDARRLISSYVRWQPVASDEIELSGR</sequence>
<proteinExistence type="predicted"/>
<organism evidence="6 7">
    <name type="scientific">Malassezia cuniculi</name>
    <dbReference type="NCBI Taxonomy" id="948313"/>
    <lineage>
        <taxon>Eukaryota</taxon>
        <taxon>Fungi</taxon>
        <taxon>Dikarya</taxon>
        <taxon>Basidiomycota</taxon>
        <taxon>Ustilaginomycotina</taxon>
        <taxon>Malasseziomycetes</taxon>
        <taxon>Malasseziales</taxon>
        <taxon>Malasseziaceae</taxon>
        <taxon>Malassezia</taxon>
    </lineage>
</organism>
<dbReference type="Proteomes" id="UP001219933">
    <property type="component" value="Chromosome 1"/>
</dbReference>
<evidence type="ECO:0000256" key="3">
    <source>
        <dbReference type="ARBA" id="ARBA00022989"/>
    </source>
</evidence>
<comment type="subcellular location">
    <subcellularLocation>
        <location evidence="1">Membrane</location>
        <topology evidence="1">Multi-pass membrane protein</topology>
    </subcellularLocation>
</comment>
<feature type="transmembrane region" description="Helical" evidence="5">
    <location>
        <begin position="54"/>
        <end position="74"/>
    </location>
</feature>
<feature type="transmembrane region" description="Helical" evidence="5">
    <location>
        <begin position="341"/>
        <end position="362"/>
    </location>
</feature>
<feature type="transmembrane region" description="Helical" evidence="5">
    <location>
        <begin position="86"/>
        <end position="106"/>
    </location>
</feature>
<keyword evidence="4 5" id="KW-0472">Membrane</keyword>
<evidence type="ECO:0000256" key="4">
    <source>
        <dbReference type="ARBA" id="ARBA00023136"/>
    </source>
</evidence>
<dbReference type="GO" id="GO:0016020">
    <property type="term" value="C:membrane"/>
    <property type="evidence" value="ECO:0007669"/>
    <property type="project" value="UniProtKB-SubCell"/>
</dbReference>
<evidence type="ECO:0000313" key="7">
    <source>
        <dbReference type="Proteomes" id="UP001219933"/>
    </source>
</evidence>
<dbReference type="AlphaFoldDB" id="A0AAF0EQI7"/>
<feature type="transmembrane region" description="Helical" evidence="5">
    <location>
        <begin position="456"/>
        <end position="476"/>
    </location>
</feature>
<keyword evidence="3 5" id="KW-1133">Transmembrane helix</keyword>
<dbReference type="FunFam" id="1.20.1740.10:FF:000042">
    <property type="entry name" value="Similar to amino acid transporter"/>
    <property type="match status" value="1"/>
</dbReference>
<feature type="transmembrane region" description="Helical" evidence="5">
    <location>
        <begin position="299"/>
        <end position="321"/>
    </location>
</feature>
<dbReference type="PANTHER" id="PTHR11785:SF512">
    <property type="entry name" value="SOBREMESA, ISOFORM B"/>
    <property type="match status" value="1"/>
</dbReference>
<feature type="transmembrane region" description="Helical" evidence="5">
    <location>
        <begin position="419"/>
        <end position="444"/>
    </location>
</feature>
<dbReference type="PIRSF" id="PIRSF006060">
    <property type="entry name" value="AA_transporter"/>
    <property type="match status" value="1"/>
</dbReference>
<dbReference type="GO" id="GO:0015179">
    <property type="term" value="F:L-amino acid transmembrane transporter activity"/>
    <property type="evidence" value="ECO:0007669"/>
    <property type="project" value="TreeGrafter"/>
</dbReference>
<feature type="transmembrane region" description="Helical" evidence="5">
    <location>
        <begin position="393"/>
        <end position="413"/>
    </location>
</feature>
<evidence type="ECO:0000256" key="2">
    <source>
        <dbReference type="ARBA" id="ARBA00022692"/>
    </source>
</evidence>
<evidence type="ECO:0000313" key="6">
    <source>
        <dbReference type="EMBL" id="WFD33260.1"/>
    </source>
</evidence>
<evidence type="ECO:0000256" key="5">
    <source>
        <dbReference type="SAM" id="Phobius"/>
    </source>
</evidence>
<feature type="transmembrane region" description="Helical" evidence="5">
    <location>
        <begin position="183"/>
        <end position="204"/>
    </location>
</feature>